<name>A0ABN9YC02_9DINO</name>
<comment type="caution">
    <text evidence="2">The sequence shown here is derived from an EMBL/GenBank/DDBJ whole genome shotgun (WGS) entry which is preliminary data.</text>
</comment>
<sequence>MVRAIEQHNRWKAQMRWAHLRETMKKYHIISFMQKQAEASKRMRDGTASGLLRRENTDNSRTFWENMRRAWGDTSACGPNPDRMSDFAIQSRAAAMSMLIMLVVDGIPEGILMGFMSASGSLSFTFVLSLVIANFPEGFAGGVLMEQGGVPYIQILLAWAIPMLLTATGAGIACHVLLWLNPTYTGGHTNPYNIQVLVCLTEGVAGGAMISGIAATMLPEAYERRDKKGGIMGSGGFLCTFGFLLAFGIKVALD</sequence>
<evidence type="ECO:0000256" key="1">
    <source>
        <dbReference type="SAM" id="Phobius"/>
    </source>
</evidence>
<feature type="transmembrane region" description="Helical" evidence="1">
    <location>
        <begin position="156"/>
        <end position="180"/>
    </location>
</feature>
<gene>
    <name evidence="2" type="ORF">PCOR1329_LOCUS83439</name>
</gene>
<reference evidence="2" key="1">
    <citation type="submission" date="2023-10" db="EMBL/GenBank/DDBJ databases">
        <authorList>
            <person name="Chen Y."/>
            <person name="Shah S."/>
            <person name="Dougan E. K."/>
            <person name="Thang M."/>
            <person name="Chan C."/>
        </authorList>
    </citation>
    <scope>NUCLEOTIDE SEQUENCE [LARGE SCALE GENOMIC DNA]</scope>
</reference>
<protein>
    <submittedName>
        <fullName evidence="2">Uncharacterized protein</fullName>
    </submittedName>
</protein>
<feature type="transmembrane region" description="Helical" evidence="1">
    <location>
        <begin position="230"/>
        <end position="253"/>
    </location>
</feature>
<evidence type="ECO:0000313" key="3">
    <source>
        <dbReference type="Proteomes" id="UP001189429"/>
    </source>
</evidence>
<keyword evidence="3" id="KW-1185">Reference proteome</keyword>
<keyword evidence="1" id="KW-0812">Transmembrane</keyword>
<feature type="transmembrane region" description="Helical" evidence="1">
    <location>
        <begin position="93"/>
        <end position="116"/>
    </location>
</feature>
<accession>A0ABN9YC02</accession>
<organism evidence="2 3">
    <name type="scientific">Prorocentrum cordatum</name>
    <dbReference type="NCBI Taxonomy" id="2364126"/>
    <lineage>
        <taxon>Eukaryota</taxon>
        <taxon>Sar</taxon>
        <taxon>Alveolata</taxon>
        <taxon>Dinophyceae</taxon>
        <taxon>Prorocentrales</taxon>
        <taxon>Prorocentraceae</taxon>
        <taxon>Prorocentrum</taxon>
    </lineage>
</organism>
<feature type="transmembrane region" description="Helical" evidence="1">
    <location>
        <begin position="122"/>
        <end position="144"/>
    </location>
</feature>
<feature type="transmembrane region" description="Helical" evidence="1">
    <location>
        <begin position="192"/>
        <end position="218"/>
    </location>
</feature>
<keyword evidence="1" id="KW-1133">Transmembrane helix</keyword>
<keyword evidence="1" id="KW-0472">Membrane</keyword>
<evidence type="ECO:0000313" key="2">
    <source>
        <dbReference type="EMBL" id="CAK0908873.1"/>
    </source>
</evidence>
<dbReference type="EMBL" id="CAUYUJ010022091">
    <property type="protein sequence ID" value="CAK0908873.1"/>
    <property type="molecule type" value="Genomic_DNA"/>
</dbReference>
<dbReference type="Proteomes" id="UP001189429">
    <property type="component" value="Unassembled WGS sequence"/>
</dbReference>
<proteinExistence type="predicted"/>